<organism evidence="3 4">
    <name type="scientific">Sphingobium nicotianae</name>
    <dbReference type="NCBI Taxonomy" id="2782607"/>
    <lineage>
        <taxon>Bacteria</taxon>
        <taxon>Pseudomonadati</taxon>
        <taxon>Pseudomonadota</taxon>
        <taxon>Alphaproteobacteria</taxon>
        <taxon>Sphingomonadales</taxon>
        <taxon>Sphingomonadaceae</taxon>
        <taxon>Sphingobium</taxon>
    </lineage>
</organism>
<dbReference type="AlphaFoldDB" id="A0A9X1DAR8"/>
<proteinExistence type="inferred from homology"/>
<dbReference type="PANTHER" id="PTHR46268:SF6">
    <property type="entry name" value="UNIVERSAL STRESS PROTEIN UP12"/>
    <property type="match status" value="1"/>
</dbReference>
<dbReference type="CDD" id="cd00293">
    <property type="entry name" value="USP-like"/>
    <property type="match status" value="1"/>
</dbReference>
<dbReference type="SUPFAM" id="SSF52402">
    <property type="entry name" value="Adenine nucleotide alpha hydrolases-like"/>
    <property type="match status" value="2"/>
</dbReference>
<dbReference type="PANTHER" id="PTHR46268">
    <property type="entry name" value="STRESS RESPONSE PROTEIN NHAX"/>
    <property type="match status" value="1"/>
</dbReference>
<protein>
    <submittedName>
        <fullName evidence="3">Universal stress protein</fullName>
    </submittedName>
</protein>
<sequence length="264" mass="27712">MKTVMVLIHDDVCQEARLQCALDVVRAVEGHLVCLDVVQMPVIADGFGIGGAPGVMLLDERENEDGNVDRLEPRLANEGVSYEWARVHSQSDTAITDNARLVDLIVVGKRGVGEIAESGSAASRLAELTSAPILLVPTEQTRGVDLSGKALVTWDGSAAADAAIRAAVPLLKLASEVEVLTIGAGDADPGDVAAYLDRHGCKVTARMEAKTGDVSAQLLDALRTSGAAWCAMGSYGHSRLREQLFGGATKTLLAKAPIPLLLSH</sequence>
<reference evidence="3" key="1">
    <citation type="submission" date="2021-05" db="EMBL/GenBank/DDBJ databases">
        <title>Genome of Sphingobium sp. strain.</title>
        <authorList>
            <person name="Fan R."/>
        </authorList>
    </citation>
    <scope>NUCLEOTIDE SEQUENCE</scope>
    <source>
        <strain evidence="3">H33</strain>
    </source>
</reference>
<evidence type="ECO:0000256" key="1">
    <source>
        <dbReference type="ARBA" id="ARBA00008791"/>
    </source>
</evidence>
<evidence type="ECO:0000313" key="4">
    <source>
        <dbReference type="Proteomes" id="UP001138757"/>
    </source>
</evidence>
<comment type="caution">
    <text evidence="3">The sequence shown here is derived from an EMBL/GenBank/DDBJ whole genome shotgun (WGS) entry which is preliminary data.</text>
</comment>
<dbReference type="Proteomes" id="UP001138757">
    <property type="component" value="Unassembled WGS sequence"/>
</dbReference>
<accession>A0A9X1DAR8</accession>
<dbReference type="Gene3D" id="3.40.50.12370">
    <property type="match status" value="1"/>
</dbReference>
<keyword evidence="4" id="KW-1185">Reference proteome</keyword>
<gene>
    <name evidence="3" type="ORF">KK488_05015</name>
</gene>
<evidence type="ECO:0000313" key="3">
    <source>
        <dbReference type="EMBL" id="MBT2186303.1"/>
    </source>
</evidence>
<dbReference type="InterPro" id="IPR006016">
    <property type="entry name" value="UspA"/>
</dbReference>
<name>A0A9X1DAR8_9SPHN</name>
<comment type="similarity">
    <text evidence="1">Belongs to the universal stress protein A family.</text>
</comment>
<dbReference type="EMBL" id="JAHGAW010000003">
    <property type="protein sequence ID" value="MBT2186303.1"/>
    <property type="molecule type" value="Genomic_DNA"/>
</dbReference>
<feature type="domain" description="UspA" evidence="2">
    <location>
        <begin position="1"/>
        <end position="137"/>
    </location>
</feature>
<dbReference type="RefSeq" id="WP_214622058.1">
    <property type="nucleotide sequence ID" value="NZ_JAHGAW010000003.1"/>
</dbReference>
<dbReference type="Pfam" id="PF00582">
    <property type="entry name" value="Usp"/>
    <property type="match status" value="1"/>
</dbReference>
<evidence type="ECO:0000259" key="2">
    <source>
        <dbReference type="Pfam" id="PF00582"/>
    </source>
</evidence>